<feature type="domain" description="Aldehyde dehydrogenase" evidence="8">
    <location>
        <begin position="14"/>
        <end position="286"/>
    </location>
</feature>
<dbReference type="EC" id="1.2.1.41" evidence="7"/>
<evidence type="ECO:0000256" key="5">
    <source>
        <dbReference type="ARBA" id="ARBA00023002"/>
    </source>
</evidence>
<evidence type="ECO:0000313" key="10">
    <source>
        <dbReference type="Proteomes" id="UP000278587"/>
    </source>
</evidence>
<dbReference type="Gene3D" id="3.40.605.10">
    <property type="entry name" value="Aldehyde Dehydrogenase, Chain A, domain 1"/>
    <property type="match status" value="1"/>
</dbReference>
<evidence type="ECO:0000256" key="4">
    <source>
        <dbReference type="ARBA" id="ARBA00022857"/>
    </source>
</evidence>
<sequence>MTESVLDYMTRLGRAAREASRVIGRASTAQKNRALQATAAALDEARAELSAANALDLANGQANGLEPAMLERLALTPARIDSMIVGLRQVAGLADPIGAIRDMSYRPSGIQVGKMRVPLGVVGIIYESRPNVTIDAASLCLKSGNATILRGGSEAIHSNRAIAACIERGLAEAGLPAAVVQVVETTDRAAVGALITMPEYVDVIVPRGGKGLIERVSRDARVPVIKHLDGICHVYVSAHADLAKAQKIAFNAKTYRYGICGAMETLLVDQTIAADFLPPMAAQFREKGVELRGCERTRDLIDVMPATEEDWHTEYLAAILSIRVVSGLDEAIEHINHYGSHHSDAIVSDHQGQIRRFMAEVDSSSVMVNAPTSFADGFEYGLGAEIGISTDKLHARGPVGLEGLTCEKYIVIGDGQLRGQA</sequence>
<keyword evidence="5 7" id="KW-0560">Oxidoreductase</keyword>
<evidence type="ECO:0000256" key="3">
    <source>
        <dbReference type="ARBA" id="ARBA00022650"/>
    </source>
</evidence>
<dbReference type="InterPro" id="IPR016161">
    <property type="entry name" value="Ald_DH/histidinol_DH"/>
</dbReference>
<keyword evidence="7" id="KW-0963">Cytoplasm</keyword>
<protein>
    <recommendedName>
        <fullName evidence="7">Gamma-glutamyl phosphate reductase</fullName>
        <shortName evidence="7">GPR</shortName>
        <ecNumber evidence="7">1.2.1.41</ecNumber>
    </recommendedName>
    <alternativeName>
        <fullName evidence="7">Glutamate-5-semialdehyde dehydrogenase</fullName>
    </alternativeName>
    <alternativeName>
        <fullName evidence="7">Glutamyl-gamma-semialdehyde dehydrogenase</fullName>
        <shortName evidence="7">GSA dehydrogenase</shortName>
    </alternativeName>
</protein>
<name>A0A0P9L187_9PSED</name>
<comment type="subcellular location">
    <subcellularLocation>
        <location evidence="7">Cytoplasm</location>
    </subcellularLocation>
</comment>
<dbReference type="GO" id="GO:0050661">
    <property type="term" value="F:NADP binding"/>
    <property type="evidence" value="ECO:0007669"/>
    <property type="project" value="InterPro"/>
</dbReference>
<dbReference type="CDD" id="cd07079">
    <property type="entry name" value="ALDH_F18-19_ProA-GPR"/>
    <property type="match status" value="1"/>
</dbReference>
<dbReference type="Pfam" id="PF00171">
    <property type="entry name" value="Aldedh"/>
    <property type="match status" value="1"/>
</dbReference>
<gene>
    <name evidence="7" type="primary">proA</name>
    <name evidence="9" type="ORF">ALQ84_03448</name>
</gene>
<dbReference type="PANTHER" id="PTHR11063">
    <property type="entry name" value="GLUTAMATE SEMIALDEHYDE DEHYDROGENASE"/>
    <property type="match status" value="1"/>
</dbReference>
<keyword evidence="4 7" id="KW-0521">NADP</keyword>
<evidence type="ECO:0000256" key="2">
    <source>
        <dbReference type="ARBA" id="ARBA00022605"/>
    </source>
</evidence>
<evidence type="ECO:0000256" key="1">
    <source>
        <dbReference type="ARBA" id="ARBA00004985"/>
    </source>
</evidence>
<evidence type="ECO:0000313" key="9">
    <source>
        <dbReference type="EMBL" id="RMM07298.1"/>
    </source>
</evidence>
<dbReference type="NCBIfam" id="TIGR00407">
    <property type="entry name" value="proA"/>
    <property type="match status" value="1"/>
</dbReference>
<comment type="function">
    <text evidence="7">Catalyzes the NADPH-dependent reduction of L-glutamate 5-phosphate into L-glutamate 5-semialdehyde and phosphate. The product spontaneously undergoes cyclization to form 1-pyrroline-5-carboxylate.</text>
</comment>
<dbReference type="GO" id="GO:0005737">
    <property type="term" value="C:cytoplasm"/>
    <property type="evidence" value="ECO:0007669"/>
    <property type="project" value="UniProtKB-SubCell"/>
</dbReference>
<dbReference type="InterPro" id="IPR000965">
    <property type="entry name" value="GPR_dom"/>
</dbReference>
<dbReference type="Gene3D" id="3.40.309.10">
    <property type="entry name" value="Aldehyde Dehydrogenase, Chain A, domain 2"/>
    <property type="match status" value="1"/>
</dbReference>
<comment type="caution">
    <text evidence="9">The sequence shown here is derived from an EMBL/GenBank/DDBJ whole genome shotgun (WGS) entry which is preliminary data.</text>
</comment>
<organism evidence="9 10">
    <name type="scientific">Pseudomonas caricapapayae</name>
    <dbReference type="NCBI Taxonomy" id="46678"/>
    <lineage>
        <taxon>Bacteria</taxon>
        <taxon>Pseudomonadati</taxon>
        <taxon>Pseudomonadota</taxon>
        <taxon>Gammaproteobacteria</taxon>
        <taxon>Pseudomonadales</taxon>
        <taxon>Pseudomonadaceae</taxon>
        <taxon>Pseudomonas</taxon>
    </lineage>
</organism>
<dbReference type="GeneID" id="96220869"/>
<comment type="similarity">
    <text evidence="7">Belongs to the gamma-glutamyl phosphate reductase family.</text>
</comment>
<dbReference type="Proteomes" id="UP000278587">
    <property type="component" value="Unassembled WGS sequence"/>
</dbReference>
<evidence type="ECO:0000259" key="8">
    <source>
        <dbReference type="Pfam" id="PF00171"/>
    </source>
</evidence>
<dbReference type="NCBIfam" id="NF001221">
    <property type="entry name" value="PRK00197.1"/>
    <property type="match status" value="1"/>
</dbReference>
<dbReference type="InterPro" id="IPR012134">
    <property type="entry name" value="Glu-5-SA_DH"/>
</dbReference>
<dbReference type="SUPFAM" id="SSF53720">
    <property type="entry name" value="ALDH-like"/>
    <property type="match status" value="1"/>
</dbReference>
<dbReference type="PIRSF" id="PIRSF000151">
    <property type="entry name" value="GPR"/>
    <property type="match status" value="1"/>
</dbReference>
<proteinExistence type="inferred from homology"/>
<dbReference type="PROSITE" id="PS01223">
    <property type="entry name" value="PROA"/>
    <property type="match status" value="1"/>
</dbReference>
<dbReference type="InterPro" id="IPR020593">
    <property type="entry name" value="G-glutamylP_reductase_CS"/>
</dbReference>
<keyword evidence="2 7" id="KW-0028">Amino-acid biosynthesis</keyword>
<evidence type="ECO:0000256" key="6">
    <source>
        <dbReference type="ARBA" id="ARBA00049024"/>
    </source>
</evidence>
<comment type="catalytic activity">
    <reaction evidence="6 7">
        <text>L-glutamate 5-semialdehyde + phosphate + NADP(+) = L-glutamyl 5-phosphate + NADPH + H(+)</text>
        <dbReference type="Rhea" id="RHEA:19541"/>
        <dbReference type="ChEBI" id="CHEBI:15378"/>
        <dbReference type="ChEBI" id="CHEBI:43474"/>
        <dbReference type="ChEBI" id="CHEBI:57783"/>
        <dbReference type="ChEBI" id="CHEBI:58066"/>
        <dbReference type="ChEBI" id="CHEBI:58274"/>
        <dbReference type="ChEBI" id="CHEBI:58349"/>
        <dbReference type="EC" id="1.2.1.41"/>
    </reaction>
</comment>
<dbReference type="EMBL" id="RBOC01000143">
    <property type="protein sequence ID" value="RMM07298.1"/>
    <property type="molecule type" value="Genomic_DNA"/>
</dbReference>
<dbReference type="PANTHER" id="PTHR11063:SF8">
    <property type="entry name" value="DELTA-1-PYRROLINE-5-CARBOXYLATE SYNTHASE"/>
    <property type="match status" value="1"/>
</dbReference>
<dbReference type="RefSeq" id="WP_054986557.1">
    <property type="nucleotide sequence ID" value="NZ_LJPW01000008.1"/>
</dbReference>
<dbReference type="UniPathway" id="UPA00098">
    <property type="reaction ID" value="UER00360"/>
</dbReference>
<evidence type="ECO:0000256" key="7">
    <source>
        <dbReference type="HAMAP-Rule" id="MF_00412"/>
    </source>
</evidence>
<dbReference type="InterPro" id="IPR015590">
    <property type="entry name" value="Aldehyde_DH_dom"/>
</dbReference>
<keyword evidence="3 7" id="KW-0641">Proline biosynthesis</keyword>
<dbReference type="GO" id="GO:0004350">
    <property type="term" value="F:glutamate-5-semialdehyde dehydrogenase activity"/>
    <property type="evidence" value="ECO:0007669"/>
    <property type="project" value="UniProtKB-UniRule"/>
</dbReference>
<dbReference type="InterPro" id="IPR016162">
    <property type="entry name" value="Ald_DH_N"/>
</dbReference>
<dbReference type="InterPro" id="IPR016163">
    <property type="entry name" value="Ald_DH_C"/>
</dbReference>
<accession>A0A0P9L187</accession>
<dbReference type="HAMAP" id="MF_00412">
    <property type="entry name" value="ProA"/>
    <property type="match status" value="1"/>
</dbReference>
<dbReference type="AlphaFoldDB" id="A0A0P9L187"/>
<dbReference type="GO" id="GO:0055129">
    <property type="term" value="P:L-proline biosynthetic process"/>
    <property type="evidence" value="ECO:0007669"/>
    <property type="project" value="UniProtKB-UniRule"/>
</dbReference>
<comment type="pathway">
    <text evidence="1 7">Amino-acid biosynthesis; L-proline biosynthesis; L-glutamate 5-semialdehyde from L-glutamate: step 2/2.</text>
</comment>
<dbReference type="OrthoDB" id="9809970at2"/>
<reference evidence="9 10" key="1">
    <citation type="submission" date="2018-08" db="EMBL/GenBank/DDBJ databases">
        <title>Recombination of ecologically and evolutionarily significant loci maintains genetic cohesion in the Pseudomonas syringae species complex.</title>
        <authorList>
            <person name="Dillon M."/>
            <person name="Thakur S."/>
            <person name="Almeida R.N.D."/>
            <person name="Weir B.S."/>
            <person name="Guttman D.S."/>
        </authorList>
    </citation>
    <scope>NUCLEOTIDE SEQUENCE [LARGE SCALE GENOMIC DNA]</scope>
    <source>
        <strain evidence="9 10">ICMP 4086</strain>
    </source>
</reference>
<dbReference type="FunFam" id="3.40.309.10:FF:000006">
    <property type="entry name" value="Gamma-glutamyl phosphate reductase"/>
    <property type="match status" value="1"/>
</dbReference>